<dbReference type="InterPro" id="IPR021109">
    <property type="entry name" value="Peptidase_aspartic_dom_sf"/>
</dbReference>
<feature type="domain" description="Peptidase A1" evidence="7">
    <location>
        <begin position="79"/>
        <end position="402"/>
    </location>
</feature>
<dbReference type="SUPFAM" id="SSF81321">
    <property type="entry name" value="Family A G protein-coupled receptor-like"/>
    <property type="match status" value="1"/>
</dbReference>
<dbReference type="InterPro" id="IPR034164">
    <property type="entry name" value="Pepsin-like_dom"/>
</dbReference>
<feature type="signal peptide" evidence="6">
    <location>
        <begin position="1"/>
        <end position="22"/>
    </location>
</feature>
<dbReference type="CDD" id="cd05471">
    <property type="entry name" value="pepsin_like"/>
    <property type="match status" value="1"/>
</dbReference>
<evidence type="ECO:0000259" key="7">
    <source>
        <dbReference type="PROSITE" id="PS51767"/>
    </source>
</evidence>
<dbReference type="Pfam" id="PF00026">
    <property type="entry name" value="Asp"/>
    <property type="match status" value="1"/>
</dbReference>
<organism evidence="9 10">
    <name type="scientific">Aphanomyces stellatus</name>
    <dbReference type="NCBI Taxonomy" id="120398"/>
    <lineage>
        <taxon>Eukaryota</taxon>
        <taxon>Sar</taxon>
        <taxon>Stramenopiles</taxon>
        <taxon>Oomycota</taxon>
        <taxon>Saprolegniomycetes</taxon>
        <taxon>Saprolegniales</taxon>
        <taxon>Verrucalvaceae</taxon>
        <taxon>Aphanomyces</taxon>
    </lineage>
</organism>
<dbReference type="GO" id="GO:0006508">
    <property type="term" value="P:proteolysis"/>
    <property type="evidence" value="ECO:0007669"/>
    <property type="project" value="UniProtKB-KW"/>
</dbReference>
<feature type="active site" evidence="4">
    <location>
        <position position="97"/>
    </location>
</feature>
<protein>
    <submittedName>
        <fullName evidence="9">Aste57867_11389 protein</fullName>
    </submittedName>
</protein>
<dbReference type="PROSITE" id="PS51767">
    <property type="entry name" value="PEPTIDASE_A1"/>
    <property type="match status" value="1"/>
</dbReference>
<reference evidence="9 10" key="1">
    <citation type="submission" date="2019-03" db="EMBL/GenBank/DDBJ databases">
        <authorList>
            <person name="Gaulin E."/>
            <person name="Dumas B."/>
        </authorList>
    </citation>
    <scope>NUCLEOTIDE SEQUENCE [LARGE SCALE GENOMIC DNA]</scope>
    <source>
        <strain evidence="9">CBS 568.67</strain>
    </source>
</reference>
<dbReference type="SUPFAM" id="SSF50630">
    <property type="entry name" value="Acid proteases"/>
    <property type="match status" value="1"/>
</dbReference>
<feature type="active site" evidence="4">
    <location>
        <position position="290"/>
    </location>
</feature>
<evidence type="ECO:0000256" key="5">
    <source>
        <dbReference type="SAM" id="Phobius"/>
    </source>
</evidence>
<evidence type="ECO:0000256" key="1">
    <source>
        <dbReference type="ARBA" id="ARBA00007447"/>
    </source>
</evidence>
<dbReference type="AlphaFoldDB" id="A0A485KUQ0"/>
<dbReference type="InterPro" id="IPR001461">
    <property type="entry name" value="Aspartic_peptidase_A1"/>
</dbReference>
<keyword evidence="3" id="KW-0064">Aspartyl protease</keyword>
<feature type="transmembrane region" description="Helical" evidence="5">
    <location>
        <begin position="660"/>
        <end position="682"/>
    </location>
</feature>
<dbReference type="EMBL" id="VJMH01005278">
    <property type="protein sequence ID" value="KAF0697959.1"/>
    <property type="molecule type" value="Genomic_DNA"/>
</dbReference>
<comment type="similarity">
    <text evidence="1">Belongs to the peptidase A1 family.</text>
</comment>
<dbReference type="Gene3D" id="1.20.1070.10">
    <property type="entry name" value="Rhodopsin 7-helix transmembrane proteins"/>
    <property type="match status" value="1"/>
</dbReference>
<feature type="transmembrane region" description="Helical" evidence="5">
    <location>
        <begin position="630"/>
        <end position="654"/>
    </location>
</feature>
<evidence type="ECO:0000256" key="3">
    <source>
        <dbReference type="ARBA" id="ARBA00022750"/>
    </source>
</evidence>
<proteinExistence type="inferred from homology"/>
<feature type="chain" id="PRO_5033437195" evidence="6">
    <location>
        <begin position="23"/>
        <end position="708"/>
    </location>
</feature>
<gene>
    <name evidence="9" type="primary">Aste57867_11389</name>
    <name evidence="8" type="ORF">As57867_011347</name>
    <name evidence="9" type="ORF">ASTE57867_11389</name>
</gene>
<dbReference type="Proteomes" id="UP000332933">
    <property type="component" value="Unassembled WGS sequence"/>
</dbReference>
<dbReference type="PANTHER" id="PTHR47966:SF51">
    <property type="entry name" value="BETA-SITE APP-CLEAVING ENZYME, ISOFORM A-RELATED"/>
    <property type="match status" value="1"/>
</dbReference>
<feature type="transmembrane region" description="Helical" evidence="5">
    <location>
        <begin position="540"/>
        <end position="563"/>
    </location>
</feature>
<evidence type="ECO:0000313" key="8">
    <source>
        <dbReference type="EMBL" id="KAF0697959.1"/>
    </source>
</evidence>
<dbReference type="Gene3D" id="2.40.70.10">
    <property type="entry name" value="Acid Proteases"/>
    <property type="match status" value="2"/>
</dbReference>
<keyword evidence="6" id="KW-0732">Signal</keyword>
<dbReference type="InterPro" id="IPR033121">
    <property type="entry name" value="PEPTIDASE_A1"/>
</dbReference>
<keyword evidence="5" id="KW-0472">Membrane</keyword>
<accession>A0A485KUQ0</accession>
<evidence type="ECO:0000256" key="6">
    <source>
        <dbReference type="SAM" id="SignalP"/>
    </source>
</evidence>
<keyword evidence="2" id="KW-0645">Protease</keyword>
<feature type="transmembrane region" description="Helical" evidence="5">
    <location>
        <begin position="467"/>
        <end position="488"/>
    </location>
</feature>
<feature type="transmembrane region" description="Helical" evidence="5">
    <location>
        <begin position="583"/>
        <end position="609"/>
    </location>
</feature>
<evidence type="ECO:0000313" key="9">
    <source>
        <dbReference type="EMBL" id="VFT88250.1"/>
    </source>
</evidence>
<evidence type="ECO:0000256" key="4">
    <source>
        <dbReference type="PIRSR" id="PIRSR601461-1"/>
    </source>
</evidence>
<name>A0A485KUQ0_9STRA</name>
<dbReference type="PRINTS" id="PR00792">
    <property type="entry name" value="PEPSIN"/>
</dbReference>
<keyword evidence="3" id="KW-0378">Hydrolase</keyword>
<feature type="transmembrane region" description="Helical" evidence="5">
    <location>
        <begin position="435"/>
        <end position="458"/>
    </location>
</feature>
<keyword evidence="5" id="KW-1133">Transmembrane helix</keyword>
<keyword evidence="5" id="KW-0812">Transmembrane</keyword>
<dbReference type="GO" id="GO:0004190">
    <property type="term" value="F:aspartic-type endopeptidase activity"/>
    <property type="evidence" value="ECO:0007669"/>
    <property type="project" value="UniProtKB-KW"/>
</dbReference>
<dbReference type="EMBL" id="CAADRA010005299">
    <property type="protein sequence ID" value="VFT88250.1"/>
    <property type="molecule type" value="Genomic_DNA"/>
</dbReference>
<dbReference type="PANTHER" id="PTHR47966">
    <property type="entry name" value="BETA-SITE APP-CLEAVING ENZYME, ISOFORM A-RELATED"/>
    <property type="match status" value="1"/>
</dbReference>
<evidence type="ECO:0000313" key="10">
    <source>
        <dbReference type="Proteomes" id="UP000332933"/>
    </source>
</evidence>
<dbReference type="FunFam" id="2.40.70.10:FF:000008">
    <property type="entry name" value="Cathepsin D"/>
    <property type="match status" value="1"/>
</dbReference>
<evidence type="ECO:0000256" key="2">
    <source>
        <dbReference type="ARBA" id="ARBA00022670"/>
    </source>
</evidence>
<keyword evidence="10" id="KW-1185">Reference proteome</keyword>
<feature type="transmembrane region" description="Helical" evidence="5">
    <location>
        <begin position="508"/>
        <end position="528"/>
    </location>
</feature>
<sequence>MLLLKVLLALTALLLPLHFAAAAVVDDAEPPLLRIPLHRRPKAHVFDTPPLVDPALFLNAAAQAEQGHVALTNFVEFQFYGDMALGTPAQHLLVTFDTGSSDLWVPGTECTHCAGSHRFAKDASSTFRLASDPNFTIAYGSGEARGLSGSDSILVAGFGATDVSLGVVEQEEDSLSNMKPDGLMGLAFDGLATFSHPPPFMVLVRQNPRLAPRFSFFLTPEPNSNGSEVIFGGFDATRMVDHVWQTMDVIPQYGYWTFWRVQLHSMVIGKERNHPDALNACDAGCIAFVDTGTSLLGVPEAAYADVMGAISEHATAAGCYCGFTPYGFQCYMCSKTNFPDLTFGLGGHSFFKLTGPDYTMCIGATCLVLIQQSGQDMWTLGDVFLKKYMSLYDVQTKQVAFACAMSSPLCGNETQDMARPILDNISLSLMDPHTILILFVSGFSLLGCIFIIGTYWLYPTLRTKRVLVLLFWLSWCNLVYNALVWIGSLVQYSDASTYCSMQLVAQQFAGVGILLLSAVISIELLRAVSGWQAQTADYSGWYHCVVWSVCTACACVTVWTGVLGYVPDTYGPGMACWVDHTPIWARIAFFYVPVLLILILSLHALQVAIHRLQSTNLIQTESGRRSSQLLVSYVIVFGITSVVPALVGLIALYVNVPEVILYASETCFYAQGLLHCFVWACSPSFQHAYTQRYYAMGDDEVECLVANE</sequence>
<dbReference type="OrthoDB" id="771136at2759"/>
<reference evidence="8" key="2">
    <citation type="submission" date="2019-06" db="EMBL/GenBank/DDBJ databases">
        <title>Genomics analysis of Aphanomyces spp. identifies a new class of oomycete effector associated with host adaptation.</title>
        <authorList>
            <person name="Gaulin E."/>
        </authorList>
    </citation>
    <scope>NUCLEOTIDE SEQUENCE</scope>
    <source>
        <strain evidence="8">CBS 578.67</strain>
    </source>
</reference>